<protein>
    <recommendedName>
        <fullName evidence="4">Otospiralin</fullName>
    </recommendedName>
</protein>
<keyword evidence="1" id="KW-0732">Signal</keyword>
<reference evidence="2 3" key="1">
    <citation type="submission" date="2024-06" db="EMBL/GenBank/DDBJ databases">
        <authorList>
            <person name="Pan Q."/>
            <person name="Wen M."/>
            <person name="Jouanno E."/>
            <person name="Zahm M."/>
            <person name="Klopp C."/>
            <person name="Cabau C."/>
            <person name="Louis A."/>
            <person name="Berthelot C."/>
            <person name="Parey E."/>
            <person name="Roest Crollius H."/>
            <person name="Montfort J."/>
            <person name="Robinson-Rechavi M."/>
            <person name="Bouchez O."/>
            <person name="Lampietro C."/>
            <person name="Lopez Roques C."/>
            <person name="Donnadieu C."/>
            <person name="Postlethwait J."/>
            <person name="Bobe J."/>
            <person name="Verreycken H."/>
            <person name="Guiguen Y."/>
        </authorList>
    </citation>
    <scope>NUCLEOTIDE SEQUENCE [LARGE SCALE GENOMIC DNA]</scope>
    <source>
        <strain evidence="2">Up_M1</strain>
        <tissue evidence="2">Testis</tissue>
    </source>
</reference>
<evidence type="ECO:0008006" key="4">
    <source>
        <dbReference type="Google" id="ProtNLM"/>
    </source>
</evidence>
<dbReference type="EMBL" id="JAGEUA010000010">
    <property type="protein sequence ID" value="KAL0963504.1"/>
    <property type="molecule type" value="Genomic_DNA"/>
</dbReference>
<gene>
    <name evidence="2" type="ORF">UPYG_G00307280</name>
</gene>
<comment type="caution">
    <text evidence="2">The sequence shown here is derived from an EMBL/GenBank/DDBJ whole genome shotgun (WGS) entry which is preliminary data.</text>
</comment>
<dbReference type="PANTHER" id="PTHR35073">
    <property type="entry name" value="OTOSPIRALIN"/>
    <property type="match status" value="1"/>
</dbReference>
<accession>A0ABD0VYS3</accession>
<dbReference type="Pfam" id="PF15182">
    <property type="entry name" value="OTOS"/>
    <property type="match status" value="1"/>
</dbReference>
<dbReference type="Proteomes" id="UP001557470">
    <property type="component" value="Unassembled WGS sequence"/>
</dbReference>
<organism evidence="2 3">
    <name type="scientific">Umbra pygmaea</name>
    <name type="common">Eastern mudminnow</name>
    <dbReference type="NCBI Taxonomy" id="75934"/>
    <lineage>
        <taxon>Eukaryota</taxon>
        <taxon>Metazoa</taxon>
        <taxon>Chordata</taxon>
        <taxon>Craniata</taxon>
        <taxon>Vertebrata</taxon>
        <taxon>Euteleostomi</taxon>
        <taxon>Actinopterygii</taxon>
        <taxon>Neopterygii</taxon>
        <taxon>Teleostei</taxon>
        <taxon>Protacanthopterygii</taxon>
        <taxon>Esociformes</taxon>
        <taxon>Umbridae</taxon>
        <taxon>Umbra</taxon>
    </lineage>
</organism>
<dbReference type="PANTHER" id="PTHR35073:SF1">
    <property type="entry name" value="OTOSPIRALIN"/>
    <property type="match status" value="1"/>
</dbReference>
<feature type="chain" id="PRO_5044742392" description="Otospiralin" evidence="1">
    <location>
        <begin position="24"/>
        <end position="99"/>
    </location>
</feature>
<name>A0ABD0VYS3_UMBPY</name>
<sequence>MHHLRLLMLVFLILHGFLCLTGAQETASSEDKGRQKREMPNWGLWSSDFIGWLQELTAQASYNQIQELARTYWAHLPIASYLGYDSPDQNADGSEEVPE</sequence>
<dbReference type="AlphaFoldDB" id="A0ABD0VYS3"/>
<evidence type="ECO:0000313" key="2">
    <source>
        <dbReference type="EMBL" id="KAL0963504.1"/>
    </source>
</evidence>
<proteinExistence type="predicted"/>
<evidence type="ECO:0000256" key="1">
    <source>
        <dbReference type="SAM" id="SignalP"/>
    </source>
</evidence>
<keyword evidence="3" id="KW-1185">Reference proteome</keyword>
<dbReference type="InterPro" id="IPR028224">
    <property type="entry name" value="Otospiralin"/>
</dbReference>
<feature type="signal peptide" evidence="1">
    <location>
        <begin position="1"/>
        <end position="23"/>
    </location>
</feature>
<evidence type="ECO:0000313" key="3">
    <source>
        <dbReference type="Proteomes" id="UP001557470"/>
    </source>
</evidence>